<gene>
    <name evidence="1" type="ORF">NDU88_001412</name>
</gene>
<organism evidence="1 2">
    <name type="scientific">Pleurodeles waltl</name>
    <name type="common">Iberian ribbed newt</name>
    <dbReference type="NCBI Taxonomy" id="8319"/>
    <lineage>
        <taxon>Eukaryota</taxon>
        <taxon>Metazoa</taxon>
        <taxon>Chordata</taxon>
        <taxon>Craniata</taxon>
        <taxon>Vertebrata</taxon>
        <taxon>Euteleostomi</taxon>
        <taxon>Amphibia</taxon>
        <taxon>Batrachia</taxon>
        <taxon>Caudata</taxon>
        <taxon>Salamandroidea</taxon>
        <taxon>Salamandridae</taxon>
        <taxon>Pleurodelinae</taxon>
        <taxon>Pleurodeles</taxon>
    </lineage>
</organism>
<evidence type="ECO:0000313" key="2">
    <source>
        <dbReference type="Proteomes" id="UP001066276"/>
    </source>
</evidence>
<evidence type="ECO:0000313" key="1">
    <source>
        <dbReference type="EMBL" id="KAJ1169519.1"/>
    </source>
</evidence>
<name>A0AAV7SZ54_PLEWA</name>
<protein>
    <submittedName>
        <fullName evidence="1">Uncharacterized protein</fullName>
    </submittedName>
</protein>
<proteinExistence type="predicted"/>
<dbReference type="AlphaFoldDB" id="A0AAV7SZ54"/>
<comment type="caution">
    <text evidence="1">The sequence shown here is derived from an EMBL/GenBank/DDBJ whole genome shotgun (WGS) entry which is preliminary data.</text>
</comment>
<sequence>MQTRAGLDTAGRLQEAFLVPQNGGFGATSNVMVPGGQHPASGVCKLCLSVDEKVTQALQLLRGVGRLDLVVAGALPEMRPTHRASDCMQKRHV</sequence>
<accession>A0AAV7SZ54</accession>
<reference evidence="1" key="1">
    <citation type="journal article" date="2022" name="bioRxiv">
        <title>Sequencing and chromosome-scale assembly of the giantPleurodeles waltlgenome.</title>
        <authorList>
            <person name="Brown T."/>
            <person name="Elewa A."/>
            <person name="Iarovenko S."/>
            <person name="Subramanian E."/>
            <person name="Araus A.J."/>
            <person name="Petzold A."/>
            <person name="Susuki M."/>
            <person name="Suzuki K.-i.T."/>
            <person name="Hayashi T."/>
            <person name="Toyoda A."/>
            <person name="Oliveira C."/>
            <person name="Osipova E."/>
            <person name="Leigh N.D."/>
            <person name="Simon A."/>
            <person name="Yun M.H."/>
        </authorList>
    </citation>
    <scope>NUCLEOTIDE SEQUENCE</scope>
    <source>
        <strain evidence="1">20211129_DDA</strain>
        <tissue evidence="1">Liver</tissue>
    </source>
</reference>
<dbReference type="EMBL" id="JANPWB010000007">
    <property type="protein sequence ID" value="KAJ1169519.1"/>
    <property type="molecule type" value="Genomic_DNA"/>
</dbReference>
<keyword evidence="2" id="KW-1185">Reference proteome</keyword>
<dbReference type="Proteomes" id="UP001066276">
    <property type="component" value="Chromosome 4_1"/>
</dbReference>